<comment type="caution">
    <text evidence="2">The sequence shown here is derived from an EMBL/GenBank/DDBJ whole genome shotgun (WGS) entry which is preliminary data.</text>
</comment>
<dbReference type="EMBL" id="CACRXK020001790">
    <property type="protein sequence ID" value="CAB3991111.1"/>
    <property type="molecule type" value="Genomic_DNA"/>
</dbReference>
<dbReference type="Proteomes" id="UP001152795">
    <property type="component" value="Unassembled WGS sequence"/>
</dbReference>
<keyword evidence="3" id="KW-1185">Reference proteome</keyword>
<proteinExistence type="predicted"/>
<evidence type="ECO:0000256" key="1">
    <source>
        <dbReference type="SAM" id="MobiDB-lite"/>
    </source>
</evidence>
<protein>
    <submittedName>
        <fullName evidence="2">Uncharacterized protein</fullName>
    </submittedName>
</protein>
<evidence type="ECO:0000313" key="2">
    <source>
        <dbReference type="EMBL" id="CAB3991111.1"/>
    </source>
</evidence>
<feature type="compositionally biased region" description="Low complexity" evidence="1">
    <location>
        <begin position="80"/>
        <end position="90"/>
    </location>
</feature>
<accession>A0A7D9DPZ4</accession>
<feature type="compositionally biased region" description="Polar residues" evidence="1">
    <location>
        <begin position="61"/>
        <end position="79"/>
    </location>
</feature>
<name>A0A7D9DPZ4_PARCT</name>
<feature type="region of interest" description="Disordered" evidence="1">
    <location>
        <begin position="30"/>
        <end position="106"/>
    </location>
</feature>
<organism evidence="2 3">
    <name type="scientific">Paramuricea clavata</name>
    <name type="common">Red gorgonian</name>
    <name type="synonym">Violescent sea-whip</name>
    <dbReference type="NCBI Taxonomy" id="317549"/>
    <lineage>
        <taxon>Eukaryota</taxon>
        <taxon>Metazoa</taxon>
        <taxon>Cnidaria</taxon>
        <taxon>Anthozoa</taxon>
        <taxon>Octocorallia</taxon>
        <taxon>Malacalcyonacea</taxon>
        <taxon>Plexauridae</taxon>
        <taxon>Paramuricea</taxon>
    </lineage>
</organism>
<feature type="compositionally biased region" description="Polar residues" evidence="1">
    <location>
        <begin position="91"/>
        <end position="103"/>
    </location>
</feature>
<dbReference type="OrthoDB" id="5961674at2759"/>
<sequence length="183" mass="19581">MALGKGDSSQSGAKEILSQIFSRIGELSDALVGPEGSSNNSSSVGTSDTVESEVRKVFGRQHSSTTLSSSVGTNHTSISTTQGTTQGTTQASVSVSPSPQLFQEPNPLYNTRRYFGNQRSAMKSNRWRKGKDPKTKKVCTGPFSCDIILLSGPDDKDIPCQGSKVFLQENGHIISAFEFQGVE</sequence>
<feature type="compositionally biased region" description="Low complexity" evidence="1">
    <location>
        <begin position="36"/>
        <end position="49"/>
    </location>
</feature>
<gene>
    <name evidence="2" type="ORF">PACLA_8A047970</name>
</gene>
<dbReference type="AlphaFoldDB" id="A0A7D9DPZ4"/>
<reference evidence="2" key="1">
    <citation type="submission" date="2020-04" db="EMBL/GenBank/DDBJ databases">
        <authorList>
            <person name="Alioto T."/>
            <person name="Alioto T."/>
            <person name="Gomez Garrido J."/>
        </authorList>
    </citation>
    <scope>NUCLEOTIDE SEQUENCE</scope>
    <source>
        <strain evidence="2">A484AB</strain>
    </source>
</reference>
<evidence type="ECO:0000313" key="3">
    <source>
        <dbReference type="Proteomes" id="UP001152795"/>
    </source>
</evidence>